<gene>
    <name evidence="2" type="ORF">LCOR_00657.1</name>
</gene>
<dbReference type="VEuPathDB" id="FungiDB:LCOR_00657.1"/>
<feature type="region of interest" description="Disordered" evidence="1">
    <location>
        <begin position="1"/>
        <end position="23"/>
    </location>
</feature>
<protein>
    <submittedName>
        <fullName evidence="2">Uncharacterized protein</fullName>
    </submittedName>
</protein>
<keyword evidence="3" id="KW-1185">Reference proteome</keyword>
<dbReference type="EMBL" id="CBTN010000002">
    <property type="protein sequence ID" value="CDH48889.1"/>
    <property type="molecule type" value="Genomic_DNA"/>
</dbReference>
<comment type="caution">
    <text evidence="2">The sequence shown here is derived from an EMBL/GenBank/DDBJ whole genome shotgun (WGS) entry which is preliminary data.</text>
</comment>
<dbReference type="Proteomes" id="UP000027586">
    <property type="component" value="Unassembled WGS sequence"/>
</dbReference>
<name>A0A068RFW8_9FUNG</name>
<accession>A0A068RFW8</accession>
<evidence type="ECO:0000313" key="3">
    <source>
        <dbReference type="Proteomes" id="UP000027586"/>
    </source>
</evidence>
<proteinExistence type="predicted"/>
<dbReference type="AlphaFoldDB" id="A0A068RFW8"/>
<organism evidence="2 3">
    <name type="scientific">Lichtheimia corymbifera JMRC:FSU:9682</name>
    <dbReference type="NCBI Taxonomy" id="1263082"/>
    <lineage>
        <taxon>Eukaryota</taxon>
        <taxon>Fungi</taxon>
        <taxon>Fungi incertae sedis</taxon>
        <taxon>Mucoromycota</taxon>
        <taxon>Mucoromycotina</taxon>
        <taxon>Mucoromycetes</taxon>
        <taxon>Mucorales</taxon>
        <taxon>Lichtheimiaceae</taxon>
        <taxon>Lichtheimia</taxon>
    </lineage>
</organism>
<evidence type="ECO:0000256" key="1">
    <source>
        <dbReference type="SAM" id="MobiDB-lite"/>
    </source>
</evidence>
<reference evidence="2" key="1">
    <citation type="submission" date="2013-08" db="EMBL/GenBank/DDBJ databases">
        <title>Gene expansion shapes genome architecture in the human pathogen Lichtheimia corymbifera: an evolutionary genomics analysis in the ancient terrestrial Mucorales (Mucoromycotina).</title>
        <authorList>
            <person name="Schwartze V.U."/>
            <person name="Winter S."/>
            <person name="Shelest E."/>
            <person name="Marcet-Houben M."/>
            <person name="Horn F."/>
            <person name="Wehner S."/>
            <person name="Hoffmann K."/>
            <person name="Riege K."/>
            <person name="Sammeth M."/>
            <person name="Nowrousian M."/>
            <person name="Valiante V."/>
            <person name="Linde J."/>
            <person name="Jacobsen I.D."/>
            <person name="Marz M."/>
            <person name="Brakhage A.A."/>
            <person name="Gabaldon T."/>
            <person name="Bocker S."/>
            <person name="Voigt K."/>
        </authorList>
    </citation>
    <scope>NUCLEOTIDE SEQUENCE [LARGE SCALE GENOMIC DNA]</scope>
    <source>
        <strain evidence="2">FSU 9682</strain>
    </source>
</reference>
<sequence>MRILNANGPNTGETMDRRGGRSMTPEIAHVDRETWSEGSLGHADQLHTNKYPMLDYENLEWECPTKNGWEYCVWGIHPEIAHLELENLVRGCSCTS</sequence>
<evidence type="ECO:0000313" key="2">
    <source>
        <dbReference type="EMBL" id="CDH48889.1"/>
    </source>
</evidence>